<dbReference type="InterPro" id="IPR043035">
    <property type="entry name" value="Ribosomal_mL64_sf"/>
</dbReference>
<sequence>MAVRGSRLLLGGVRLYNAKPFKLQLKGIYRPDPADPRTPAWHLTGEYEAKLFGRHGQASGVDPTRLWPSPEKLQEMEAEQRAWYPSLKEMQQSLDAKESEAEALQRQKDEIIAAKMAKMPQMIEDWQRGKRQRKLKEQQEKERRRLLLAEAREQYGYHLDHHSPEFQEMVVEREKIKRMEQKEEKKRMRGILAKKAMESKILASSPESKEEMAEEQDT</sequence>
<reference evidence="16" key="2">
    <citation type="submission" date="2017-11" db="EMBL/GenBank/DDBJ databases">
        <title>Coralsnake Venomics: Analyses of Venom Gland Transcriptomes and Proteomes of Six Brazilian Taxa.</title>
        <authorList>
            <person name="Aird S.D."/>
            <person name="Jorge da Silva N."/>
            <person name="Qiu L."/>
            <person name="Villar-Briones A."/>
            <person name="Aparecida-Saddi V."/>
            <person name="Campos-Telles M.P."/>
            <person name="Grau M."/>
            <person name="Mikheyev A.S."/>
        </authorList>
    </citation>
    <scope>NUCLEOTIDE SEQUENCE</scope>
    <source>
        <tissue evidence="16">Venom_gland</tissue>
    </source>
</reference>
<dbReference type="InterPro" id="IPR018472">
    <property type="entry name" value="Ribosomal_mL64"/>
</dbReference>
<protein>
    <recommendedName>
        <fullName evidence="11">Large ribosomal subunit protein mL64</fullName>
    </recommendedName>
    <alternativeName>
        <fullName evidence="10">39S ribosomal protein L59, mitochondrial</fullName>
    </alternativeName>
    <alternativeName>
        <fullName evidence="12">Growth arrest and DNA damage-inducible proteins-interacting protein 1</fullName>
    </alternativeName>
</protein>
<proteinExistence type="inferred from homology"/>
<name>A0A2D4KRK0_9SAUR</name>
<evidence type="ECO:0000256" key="8">
    <source>
        <dbReference type="ARBA" id="ARBA00023274"/>
    </source>
</evidence>
<keyword evidence="7" id="KW-0539">Nucleus</keyword>
<evidence type="ECO:0000256" key="4">
    <source>
        <dbReference type="ARBA" id="ARBA00022980"/>
    </source>
</evidence>
<feature type="coiled-coil region" evidence="14">
    <location>
        <begin position="87"/>
        <end position="152"/>
    </location>
</feature>
<evidence type="ECO:0000256" key="1">
    <source>
        <dbReference type="ARBA" id="ARBA00004123"/>
    </source>
</evidence>
<evidence type="ECO:0000256" key="12">
    <source>
        <dbReference type="ARBA" id="ARBA00035485"/>
    </source>
</evidence>
<feature type="region of interest" description="Disordered" evidence="15">
    <location>
        <begin position="180"/>
        <end position="218"/>
    </location>
</feature>
<keyword evidence="8" id="KW-0687">Ribonucleoprotein</keyword>
<dbReference type="EMBL" id="IACL01084609">
    <property type="protein sequence ID" value="LAB11358.1"/>
    <property type="molecule type" value="Transcribed_RNA"/>
</dbReference>
<dbReference type="AlphaFoldDB" id="A0A2D4KRK0"/>
<dbReference type="Pfam" id="PF10147">
    <property type="entry name" value="CR6_interact"/>
    <property type="match status" value="1"/>
</dbReference>
<evidence type="ECO:0000256" key="7">
    <source>
        <dbReference type="ARBA" id="ARBA00023242"/>
    </source>
</evidence>
<evidence type="ECO:0000256" key="11">
    <source>
        <dbReference type="ARBA" id="ARBA00035184"/>
    </source>
</evidence>
<accession>A0A2D4KRK0</accession>
<keyword evidence="5 14" id="KW-0175">Coiled coil</keyword>
<dbReference type="GO" id="GO:0005634">
    <property type="term" value="C:nucleus"/>
    <property type="evidence" value="ECO:0007669"/>
    <property type="project" value="UniProtKB-SubCell"/>
</dbReference>
<dbReference type="EMBL" id="IACL01084608">
    <property type="protein sequence ID" value="LAB11357.1"/>
    <property type="molecule type" value="Transcribed_RNA"/>
</dbReference>
<evidence type="ECO:0000256" key="15">
    <source>
        <dbReference type="SAM" id="MobiDB-lite"/>
    </source>
</evidence>
<keyword evidence="6" id="KW-0496">Mitochondrion</keyword>
<organism evidence="16">
    <name type="scientific">Micrurus paraensis</name>
    <dbReference type="NCBI Taxonomy" id="1970185"/>
    <lineage>
        <taxon>Eukaryota</taxon>
        <taxon>Metazoa</taxon>
        <taxon>Chordata</taxon>
        <taxon>Craniata</taxon>
        <taxon>Vertebrata</taxon>
        <taxon>Euteleostomi</taxon>
        <taxon>Lepidosauria</taxon>
        <taxon>Squamata</taxon>
        <taxon>Bifurcata</taxon>
        <taxon>Unidentata</taxon>
        <taxon>Episquamata</taxon>
        <taxon>Toxicofera</taxon>
        <taxon>Serpentes</taxon>
        <taxon>Colubroidea</taxon>
        <taxon>Elapidae</taxon>
        <taxon>Elapinae</taxon>
        <taxon>Micrurus</taxon>
    </lineage>
</organism>
<evidence type="ECO:0000256" key="10">
    <source>
        <dbReference type="ARBA" id="ARBA00030700"/>
    </source>
</evidence>
<evidence type="ECO:0000256" key="14">
    <source>
        <dbReference type="SAM" id="Coils"/>
    </source>
</evidence>
<evidence type="ECO:0000256" key="13">
    <source>
        <dbReference type="ARBA" id="ARBA00060144"/>
    </source>
</evidence>
<dbReference type="Gene3D" id="6.10.280.120">
    <property type="entry name" value="Growth arrest and DNA-damage-inducible proteins-interacting protein 1"/>
    <property type="match status" value="1"/>
</dbReference>
<evidence type="ECO:0000256" key="6">
    <source>
        <dbReference type="ARBA" id="ARBA00023128"/>
    </source>
</evidence>
<evidence type="ECO:0000256" key="3">
    <source>
        <dbReference type="ARBA" id="ARBA00005421"/>
    </source>
</evidence>
<dbReference type="GO" id="GO:0005739">
    <property type="term" value="C:mitochondrion"/>
    <property type="evidence" value="ECO:0007669"/>
    <property type="project" value="UniProtKB-SubCell"/>
</dbReference>
<reference evidence="16" key="1">
    <citation type="submission" date="2017-07" db="EMBL/GenBank/DDBJ databases">
        <authorList>
            <person name="Mikheyev A."/>
            <person name="Grau M."/>
        </authorList>
    </citation>
    <scope>NUCLEOTIDE SEQUENCE</scope>
    <source>
        <tissue evidence="16">Venom_gland</tissue>
    </source>
</reference>
<dbReference type="GO" id="GO:0005840">
    <property type="term" value="C:ribosome"/>
    <property type="evidence" value="ECO:0007669"/>
    <property type="project" value="UniProtKB-KW"/>
</dbReference>
<evidence type="ECO:0000256" key="5">
    <source>
        <dbReference type="ARBA" id="ARBA00023054"/>
    </source>
</evidence>
<comment type="similarity">
    <text evidence="3">Belongs to the mitochondrion-specific ribosomal protein mL64 family.</text>
</comment>
<comment type="subcellular location">
    <subcellularLocation>
        <location evidence="2">Mitochondrion</location>
    </subcellularLocation>
    <subcellularLocation>
        <location evidence="1">Nucleus</location>
    </subcellularLocation>
</comment>
<evidence type="ECO:0000256" key="2">
    <source>
        <dbReference type="ARBA" id="ARBA00004173"/>
    </source>
</evidence>
<dbReference type="PANTHER" id="PTHR31761">
    <property type="entry name" value="GROWTH ARREST AND DNA DAMAGE-INDUCIBLE PROTEINS-INTERACTING PROTEIN 1 GADD45GIP1"/>
    <property type="match status" value="1"/>
</dbReference>
<evidence type="ECO:0000256" key="9">
    <source>
        <dbReference type="ARBA" id="ARBA00023306"/>
    </source>
</evidence>
<evidence type="ECO:0000313" key="16">
    <source>
        <dbReference type="EMBL" id="LAB11357.1"/>
    </source>
</evidence>
<dbReference type="GO" id="GO:1990904">
    <property type="term" value="C:ribonucleoprotein complex"/>
    <property type="evidence" value="ECO:0007669"/>
    <property type="project" value="UniProtKB-KW"/>
</dbReference>
<dbReference type="PANTHER" id="PTHR31761:SF1">
    <property type="entry name" value="LARGE RIBOSOMAL SUBUNIT PROTEIN ML64"/>
    <property type="match status" value="1"/>
</dbReference>
<keyword evidence="4" id="KW-0689">Ribosomal protein</keyword>
<comment type="function">
    <text evidence="13">Acts as a negative regulator of G1 to S cell cycle phase progression by inhibiting cyclin-dependent kinases. Inhibitory effects are additive with GADD45 proteins but also occur in the absence of GADD45 proteins. Acts as a repressor of the orphan nuclear receptor NR4A1 by inhibiting AB domain-mediated transcriptional activity. May be involved in the hormone-mediated regulation of NR4A1 transcriptional activity. May play a role in mitochondrial protein synthesis.</text>
</comment>
<keyword evidence="9" id="KW-0131">Cell cycle</keyword>